<keyword evidence="4 7" id="KW-0805">Transcription regulation</keyword>
<evidence type="ECO:0000256" key="6">
    <source>
        <dbReference type="ARBA" id="ARBA00023163"/>
    </source>
</evidence>
<dbReference type="AlphaFoldDB" id="A0AAJ1IKB1"/>
<comment type="subcellular location">
    <subcellularLocation>
        <location evidence="7">Cytoplasm</location>
        <location evidence="7">Nucleoid</location>
    </subcellularLocation>
</comment>
<evidence type="ECO:0000256" key="3">
    <source>
        <dbReference type="ARBA" id="ARBA00022737"/>
    </source>
</evidence>
<evidence type="ECO:0000256" key="1">
    <source>
        <dbReference type="ARBA" id="ARBA00013860"/>
    </source>
</evidence>
<dbReference type="InterPro" id="IPR007159">
    <property type="entry name" value="SpoVT-AbrB_dom"/>
</dbReference>
<dbReference type="Gene3D" id="3.40.1550.20">
    <property type="entry name" value="Transcriptional regulator MraZ domain"/>
    <property type="match status" value="1"/>
</dbReference>
<dbReference type="CDD" id="cd16321">
    <property type="entry name" value="MraZ_C"/>
    <property type="match status" value="1"/>
</dbReference>
<gene>
    <name evidence="7 9" type="primary">mraZ</name>
    <name evidence="9" type="ORF">PQJ61_17450</name>
</gene>
<protein>
    <recommendedName>
        <fullName evidence="1 7">Transcriptional regulator MraZ</fullName>
    </recommendedName>
</protein>
<evidence type="ECO:0000256" key="4">
    <source>
        <dbReference type="ARBA" id="ARBA00023015"/>
    </source>
</evidence>
<dbReference type="InterPro" id="IPR035644">
    <property type="entry name" value="MraZ_C"/>
</dbReference>
<keyword evidence="5 7" id="KW-0238">DNA-binding</keyword>
<name>A0AAJ1IKB1_9SPIO</name>
<dbReference type="InterPro" id="IPR003444">
    <property type="entry name" value="MraZ"/>
</dbReference>
<dbReference type="CDD" id="cd16320">
    <property type="entry name" value="MraZ_N"/>
    <property type="match status" value="1"/>
</dbReference>
<dbReference type="HAMAP" id="MF_01008">
    <property type="entry name" value="MraZ"/>
    <property type="match status" value="1"/>
</dbReference>
<dbReference type="GO" id="GO:2000143">
    <property type="term" value="P:negative regulation of DNA-templated transcription initiation"/>
    <property type="evidence" value="ECO:0007669"/>
    <property type="project" value="TreeGrafter"/>
</dbReference>
<dbReference type="Proteomes" id="UP001221217">
    <property type="component" value="Unassembled WGS sequence"/>
</dbReference>
<keyword evidence="6 7" id="KW-0804">Transcription</keyword>
<dbReference type="EMBL" id="JAQQAL010000051">
    <property type="protein sequence ID" value="MDC7228551.1"/>
    <property type="molecule type" value="Genomic_DNA"/>
</dbReference>
<evidence type="ECO:0000259" key="8">
    <source>
        <dbReference type="PROSITE" id="PS51740"/>
    </source>
</evidence>
<proteinExistence type="inferred from homology"/>
<keyword evidence="2 7" id="KW-0963">Cytoplasm</keyword>
<evidence type="ECO:0000256" key="7">
    <source>
        <dbReference type="HAMAP-Rule" id="MF_01008"/>
    </source>
</evidence>
<sequence length="146" mass="16772">MITGEYRNNLDEKGRMLVPSRVRNLIPGNQLVLTRGIDKCLWVYTPEEWNRIASQILDSSSVFKSKTRLLQRRIIAPAQECEIDKSGRINIPPTLRESAGLRKEVVLLAMEKYMEIWDEAEYNGYLNESEEDFLAAAEDLGDLLNI</sequence>
<dbReference type="NCBIfam" id="TIGR00242">
    <property type="entry name" value="division/cell wall cluster transcriptional repressor MraZ"/>
    <property type="match status" value="1"/>
</dbReference>
<evidence type="ECO:0000256" key="2">
    <source>
        <dbReference type="ARBA" id="ARBA00022490"/>
    </source>
</evidence>
<dbReference type="GO" id="GO:0000976">
    <property type="term" value="F:transcription cis-regulatory region binding"/>
    <property type="evidence" value="ECO:0007669"/>
    <property type="project" value="TreeGrafter"/>
</dbReference>
<evidence type="ECO:0000313" key="9">
    <source>
        <dbReference type="EMBL" id="MDC7228551.1"/>
    </source>
</evidence>
<organism evidence="9 10">
    <name type="scientific">Candidatus Thalassospirochaeta sargassi</name>
    <dbReference type="NCBI Taxonomy" id="3119039"/>
    <lineage>
        <taxon>Bacteria</taxon>
        <taxon>Pseudomonadati</taxon>
        <taxon>Spirochaetota</taxon>
        <taxon>Spirochaetia</taxon>
        <taxon>Spirochaetales</taxon>
        <taxon>Spirochaetaceae</taxon>
        <taxon>Candidatus Thalassospirochaeta</taxon>
    </lineage>
</organism>
<dbReference type="PANTHER" id="PTHR34701">
    <property type="entry name" value="TRANSCRIPTIONAL REGULATOR MRAZ"/>
    <property type="match status" value="1"/>
</dbReference>
<dbReference type="InterPro" id="IPR038619">
    <property type="entry name" value="MraZ_sf"/>
</dbReference>
<dbReference type="InterPro" id="IPR020603">
    <property type="entry name" value="MraZ_dom"/>
</dbReference>
<dbReference type="SUPFAM" id="SSF89447">
    <property type="entry name" value="AbrB/MazE/MraZ-like"/>
    <property type="match status" value="1"/>
</dbReference>
<evidence type="ECO:0000256" key="5">
    <source>
        <dbReference type="ARBA" id="ARBA00023125"/>
    </source>
</evidence>
<comment type="caution">
    <text evidence="9">The sequence shown here is derived from an EMBL/GenBank/DDBJ whole genome shotgun (WGS) entry which is preliminary data.</text>
</comment>
<feature type="domain" description="SpoVT-AbrB" evidence="8">
    <location>
        <begin position="5"/>
        <end position="48"/>
    </location>
</feature>
<dbReference type="Pfam" id="PF02381">
    <property type="entry name" value="MraZ"/>
    <property type="match status" value="2"/>
</dbReference>
<comment type="similarity">
    <text evidence="7">Belongs to the MraZ family.</text>
</comment>
<dbReference type="PANTHER" id="PTHR34701:SF1">
    <property type="entry name" value="TRANSCRIPTIONAL REGULATOR MRAZ"/>
    <property type="match status" value="1"/>
</dbReference>
<dbReference type="GO" id="GO:0009295">
    <property type="term" value="C:nucleoid"/>
    <property type="evidence" value="ECO:0007669"/>
    <property type="project" value="UniProtKB-SubCell"/>
</dbReference>
<accession>A0AAJ1IKB1</accession>
<evidence type="ECO:0000313" key="10">
    <source>
        <dbReference type="Proteomes" id="UP001221217"/>
    </source>
</evidence>
<feature type="domain" description="SpoVT-AbrB" evidence="8">
    <location>
        <begin position="78"/>
        <end position="121"/>
    </location>
</feature>
<dbReference type="GO" id="GO:0005737">
    <property type="term" value="C:cytoplasm"/>
    <property type="evidence" value="ECO:0007669"/>
    <property type="project" value="UniProtKB-UniRule"/>
</dbReference>
<comment type="subunit">
    <text evidence="7">Forms oligomers.</text>
</comment>
<reference evidence="9 10" key="1">
    <citation type="submission" date="2022-12" db="EMBL/GenBank/DDBJ databases">
        <title>Metagenome assembled genome from gulf of manar.</title>
        <authorList>
            <person name="Kohli P."/>
            <person name="Pk S."/>
            <person name="Venkata Ramana C."/>
            <person name="Sasikala C."/>
        </authorList>
    </citation>
    <scope>NUCLEOTIDE SEQUENCE [LARGE SCALE GENOMIC DNA]</scope>
    <source>
        <strain evidence="9">JB008</strain>
    </source>
</reference>
<dbReference type="InterPro" id="IPR037914">
    <property type="entry name" value="SpoVT-AbrB_sf"/>
</dbReference>
<dbReference type="InterPro" id="IPR035642">
    <property type="entry name" value="MraZ_N"/>
</dbReference>
<dbReference type="GO" id="GO:0003700">
    <property type="term" value="F:DNA-binding transcription factor activity"/>
    <property type="evidence" value="ECO:0007669"/>
    <property type="project" value="UniProtKB-UniRule"/>
</dbReference>
<keyword evidence="3" id="KW-0677">Repeat</keyword>
<dbReference type="PROSITE" id="PS51740">
    <property type="entry name" value="SPOVT_ABRB"/>
    <property type="match status" value="2"/>
</dbReference>